<evidence type="ECO:0000256" key="1">
    <source>
        <dbReference type="ARBA" id="ARBA00022723"/>
    </source>
</evidence>
<dbReference type="Pfam" id="PF00665">
    <property type="entry name" value="rve"/>
    <property type="match status" value="1"/>
</dbReference>
<dbReference type="PROSITE" id="PS50994">
    <property type="entry name" value="INTEGRASE"/>
    <property type="match status" value="1"/>
</dbReference>
<feature type="compositionally biased region" description="Low complexity" evidence="3">
    <location>
        <begin position="153"/>
        <end position="162"/>
    </location>
</feature>
<dbReference type="EMBL" id="QGNW01000295">
    <property type="protein sequence ID" value="RVW78505.1"/>
    <property type="molecule type" value="Genomic_DNA"/>
</dbReference>
<dbReference type="InterPro" id="IPR043502">
    <property type="entry name" value="DNA/RNA_pol_sf"/>
</dbReference>
<evidence type="ECO:0000313" key="5">
    <source>
        <dbReference type="EMBL" id="RVW78505.1"/>
    </source>
</evidence>
<evidence type="ECO:0000256" key="2">
    <source>
        <dbReference type="ARBA" id="ARBA00022801"/>
    </source>
</evidence>
<accession>A0A438H1Z1</accession>
<dbReference type="InterPro" id="IPR039537">
    <property type="entry name" value="Retrotran_Ty1/copia-like"/>
</dbReference>
<organism evidence="5 6">
    <name type="scientific">Vitis vinifera</name>
    <name type="common">Grape</name>
    <dbReference type="NCBI Taxonomy" id="29760"/>
    <lineage>
        <taxon>Eukaryota</taxon>
        <taxon>Viridiplantae</taxon>
        <taxon>Streptophyta</taxon>
        <taxon>Embryophyta</taxon>
        <taxon>Tracheophyta</taxon>
        <taxon>Spermatophyta</taxon>
        <taxon>Magnoliopsida</taxon>
        <taxon>eudicotyledons</taxon>
        <taxon>Gunneridae</taxon>
        <taxon>Pentapetalae</taxon>
        <taxon>rosids</taxon>
        <taxon>Vitales</taxon>
        <taxon>Vitaceae</taxon>
        <taxon>Viteae</taxon>
        <taxon>Vitis</taxon>
    </lineage>
</organism>
<evidence type="ECO:0000259" key="4">
    <source>
        <dbReference type="PROSITE" id="PS50994"/>
    </source>
</evidence>
<dbReference type="GO" id="GO:0016787">
    <property type="term" value="F:hydrolase activity"/>
    <property type="evidence" value="ECO:0007669"/>
    <property type="project" value="UniProtKB-KW"/>
</dbReference>
<feature type="region of interest" description="Disordered" evidence="3">
    <location>
        <begin position="147"/>
        <end position="166"/>
    </location>
</feature>
<dbReference type="InterPro" id="IPR036397">
    <property type="entry name" value="RNaseH_sf"/>
</dbReference>
<dbReference type="PANTHER" id="PTHR42648:SF28">
    <property type="entry name" value="TRANSPOSON-ENCODED PROTEIN WITH RIBONUCLEASE H-LIKE AND RETROVIRUS ZINC FINGER-LIKE DOMAINS"/>
    <property type="match status" value="1"/>
</dbReference>
<feature type="domain" description="Integrase catalytic" evidence="4">
    <location>
        <begin position="306"/>
        <end position="481"/>
    </location>
</feature>
<evidence type="ECO:0000256" key="3">
    <source>
        <dbReference type="SAM" id="MobiDB-lite"/>
    </source>
</evidence>
<keyword evidence="2" id="KW-0378">Hydrolase</keyword>
<reference evidence="5 6" key="1">
    <citation type="journal article" date="2018" name="PLoS Genet.">
        <title>Population sequencing reveals clonal diversity and ancestral inbreeding in the grapevine cultivar Chardonnay.</title>
        <authorList>
            <person name="Roach M.J."/>
            <person name="Johnson D.L."/>
            <person name="Bohlmann J."/>
            <person name="van Vuuren H.J."/>
            <person name="Jones S.J."/>
            <person name="Pretorius I.S."/>
            <person name="Schmidt S.A."/>
            <person name="Borneman A.R."/>
        </authorList>
    </citation>
    <scope>NUCLEOTIDE SEQUENCE [LARGE SCALE GENOMIC DNA]</scope>
    <source>
        <strain evidence="6">cv. Chardonnay</strain>
        <tissue evidence="5">Leaf</tissue>
    </source>
</reference>
<dbReference type="Pfam" id="PF07727">
    <property type="entry name" value="RVT_2"/>
    <property type="match status" value="1"/>
</dbReference>
<dbReference type="AlphaFoldDB" id="A0A438H1Z1"/>
<gene>
    <name evidence="5" type="primary">POLX_2960</name>
    <name evidence="5" type="ORF">CK203_050478</name>
</gene>
<dbReference type="InterPro" id="IPR001584">
    <property type="entry name" value="Integrase_cat-core"/>
</dbReference>
<dbReference type="PANTHER" id="PTHR42648">
    <property type="entry name" value="TRANSPOSASE, PUTATIVE-RELATED"/>
    <property type="match status" value="1"/>
</dbReference>
<dbReference type="InterPro" id="IPR013103">
    <property type="entry name" value="RVT_2"/>
</dbReference>
<dbReference type="InterPro" id="IPR057670">
    <property type="entry name" value="SH3_retrovirus"/>
</dbReference>
<proteinExistence type="predicted"/>
<name>A0A438H1Z1_VITVI</name>
<dbReference type="GO" id="GO:0003676">
    <property type="term" value="F:nucleic acid binding"/>
    <property type="evidence" value="ECO:0007669"/>
    <property type="project" value="InterPro"/>
</dbReference>
<dbReference type="SUPFAM" id="SSF53098">
    <property type="entry name" value="Ribonuclease H-like"/>
    <property type="match status" value="1"/>
</dbReference>
<protein>
    <submittedName>
        <fullName evidence="5">Retrovirus-related Pol polyprotein from transposon TNT 1-94</fullName>
    </submittedName>
</protein>
<keyword evidence="1" id="KW-0479">Metal-binding</keyword>
<evidence type="ECO:0000313" key="6">
    <source>
        <dbReference type="Proteomes" id="UP000288805"/>
    </source>
</evidence>
<dbReference type="SUPFAM" id="SSF56672">
    <property type="entry name" value="DNA/RNA polymerases"/>
    <property type="match status" value="1"/>
</dbReference>
<dbReference type="InterPro" id="IPR012337">
    <property type="entry name" value="RNaseH-like_sf"/>
</dbReference>
<dbReference type="GO" id="GO:0046872">
    <property type="term" value="F:metal ion binding"/>
    <property type="evidence" value="ECO:0007669"/>
    <property type="project" value="UniProtKB-KW"/>
</dbReference>
<dbReference type="GO" id="GO:0015074">
    <property type="term" value="P:DNA integration"/>
    <property type="evidence" value="ECO:0007669"/>
    <property type="project" value="InterPro"/>
</dbReference>
<dbReference type="Pfam" id="PF14223">
    <property type="entry name" value="Retrotran_gag_2"/>
    <property type="match status" value="1"/>
</dbReference>
<dbReference type="Gene3D" id="3.30.420.10">
    <property type="entry name" value="Ribonuclease H-like superfamily/Ribonuclease H"/>
    <property type="match status" value="1"/>
</dbReference>
<dbReference type="Pfam" id="PF13976">
    <property type="entry name" value="gag_pre-integrs"/>
    <property type="match status" value="1"/>
</dbReference>
<dbReference type="Proteomes" id="UP000288805">
    <property type="component" value="Unassembled WGS sequence"/>
</dbReference>
<sequence>MFMRMTIANNIKTSLPQTEFASEFLKSVEERFKRADKSLAGTLMAELTTMKYDGQKGIQQHILNMTEKAAKLKALGMGMDESFLVQFVLNSLPSQFAPFKIHYNTNSDQWNLNELTSKCIQEEVRLRQEGHYLALAVTHGVTKKKGKFKKGKNFPPKKSGPGEVPSNTWWIDSGATTHVTNLMQGFLTTRKPKESEKFLYMGNRLKVEMVAVVGYGILCDGLYKISLNHEFAQALITLHSNVGSKRGLINENSSILWHRRLEHISRERIERLVKEGILQNLDFIDFHVCVDCIKGKQTKHTKKGATRSNELLEIIHTDICGPLSVPCFTGEKYFITFIDDLSRYGYVYLMHEKSQAIDIFEMFITEVERQLDKKIKIVRSDRGGEYYGRYDESGQNPGPFAKFLEKRGICAQYTMPGTPQQNGVAERRNRTLMEMVRSMMSYSSVLISLWGEALKTAMYILNRVPSKAVPKTPFELWTGRKPSLRHIHIWGCPAEARIYNPHEKKLDSKTISGYFIGYPDKSKGYKFYCPNHSVRIVETGNARFLENGEISGSNEPRKVDIEEIRVDIPPPFLPQEIIVPQPVQQVEDNEQHNRDGSLPLENIAIENAESDFDIGIRKDPVSFSQAMESDDSSKWMEAMNEELKSIAHNGVWDLIELPNNCKPVGCKWVFKTKRDAKGNIEQFKARLVAKGFTQKEGIDYKDTFSPISKKDSLRIIMALVAHFDLELHQMDVKTAFLNGNLDEDIYMEQPEGFAKKGNEHLVCKLKKSIYGLKQASRQWYIKFNNTITSFGFKENIVDQCIYLKVSGSKFIFLILYVDDILLASSDLGLLRETKEYLSKNFHMVDMGKTNYVIGIEIFRDRSRGVLGLSQKGYIDRVLERFNIQSCSSGIAPILKGDKLSKMQCPRNNMEREQMKKIPYASTVGSLMYAQTCTRPDISFAVSMLGRYQSDPGFEHWKAAKKVMRYLQGTKDYMLTYKRSEQLEVVDYSDSDYGGCLDSLKSTSGFVFMLANGAISWKSEKQSITASSTMEAEFVACFEASSHALWLRNFISGLGVVDSIAKPLRIYCDNTVTVFFSKNGKFSSGSKHMDLKYLVVKERVQKQQVSIENIRTTLMVADPLTKGLPPKAYLEHVMRMGLLSNP</sequence>
<comment type="caution">
    <text evidence="5">The sequence shown here is derived from an EMBL/GenBank/DDBJ whole genome shotgun (WGS) entry which is preliminary data.</text>
</comment>
<dbReference type="Pfam" id="PF25597">
    <property type="entry name" value="SH3_retrovirus"/>
    <property type="match status" value="1"/>
</dbReference>
<dbReference type="InterPro" id="IPR025724">
    <property type="entry name" value="GAG-pre-integrase_dom"/>
</dbReference>
<dbReference type="CDD" id="cd09272">
    <property type="entry name" value="RNase_HI_RT_Ty1"/>
    <property type="match status" value="1"/>
</dbReference>